<gene>
    <name evidence="1" type="ORF">N4T19_02315</name>
</gene>
<dbReference type="RefSeq" id="WP_116926964.1">
    <property type="nucleotide sequence ID" value="NZ_CP104377.1"/>
</dbReference>
<sequence length="75" mass="7524">MTGTTIKADAHPAAAAATAWRAAGRFFIPALATICHGDAADQADTGQTIGRRACRAAAAPAFHRGCGRASRACAA</sequence>
<name>A0ABY5ZZU1_9BURK</name>
<dbReference type="EMBL" id="CP104377">
    <property type="protein sequence ID" value="UXC18981.1"/>
    <property type="molecule type" value="Genomic_DNA"/>
</dbReference>
<proteinExistence type="predicted"/>
<evidence type="ECO:0000313" key="1">
    <source>
        <dbReference type="EMBL" id="UXC18981.1"/>
    </source>
</evidence>
<dbReference type="Proteomes" id="UP001058290">
    <property type="component" value="Chromosome"/>
</dbReference>
<organism evidence="1 2">
    <name type="scientific">Comamonas squillarum</name>
    <dbReference type="NCBI Taxonomy" id="2977320"/>
    <lineage>
        <taxon>Bacteria</taxon>
        <taxon>Pseudomonadati</taxon>
        <taxon>Pseudomonadota</taxon>
        <taxon>Betaproteobacteria</taxon>
        <taxon>Burkholderiales</taxon>
        <taxon>Comamonadaceae</taxon>
        <taxon>Comamonas</taxon>
    </lineage>
</organism>
<evidence type="ECO:0000313" key="2">
    <source>
        <dbReference type="Proteomes" id="UP001058290"/>
    </source>
</evidence>
<keyword evidence="2" id="KW-1185">Reference proteome</keyword>
<protein>
    <submittedName>
        <fullName evidence="1">Uncharacterized protein</fullName>
    </submittedName>
</protein>
<accession>A0ABY5ZZU1</accession>
<reference evidence="1" key="1">
    <citation type="submission" date="2022-09" db="EMBL/GenBank/DDBJ databases">
        <title>Bacterial diversity in gut of crayfish and pufferfish.</title>
        <authorList>
            <person name="Huang Y."/>
        </authorList>
    </citation>
    <scope>NUCLEOTIDE SEQUENCE</scope>
    <source>
        <strain evidence="1">PR12</strain>
    </source>
</reference>